<proteinExistence type="predicted"/>
<feature type="region of interest" description="Disordered" evidence="1">
    <location>
        <begin position="358"/>
        <end position="559"/>
    </location>
</feature>
<sequence>MSAPSSSLVAKAEEQQQLLKQLNQVVDRLRTHISDEPYITTIPQDEPRYHHYSRFSADAWLTDTPFDRNENYQLQYQTFFYREPYSDLYERVRYSHFNPNHNTYNPTPTPISTPIPNATATSTPALGPKKKISLAAYKDKQARGPLSRPTPVSNNQEPATTLPSSHQHRLPQKPESVQDKKPAMSTNHDGAMSGVREPKRKQHSPAPPSPPKRQRLSPPRDSLRSAPPLRKQTSPVQSTSRHADRTKQASALPVGRLSPLDSLYLPGRLSPTLPPEVEAALDREQHKRADSGPSGQTVARTYNVAPTRSSRQDSNHSPPRADMNDSPTTVNSNGHRQHNRSLLLVLKIPKRHRASFRRLVQFSGRASKDRKPEPSRQPQPSPPASNAEQGKVKREPSSREDESEVDPAKGLARKVGNAPKPPPDRLQPPTSTPKSANKRPRDPDDSLSQPDTKRKKIPPALRLEKDQKTPLPPEFRSPALLDGAARSQQATPTNRKDLRTSLAMKRVESSDSLHRISTPSGGLDRTPASTTGTIGPGSQNHSSLRPPSSSSAKTPEAHAWQAEYTRLSQLAKELKHAAPDSTSGPQASARSTQRAEIGALSSMESFLAFVLAFFCNDKAYAARSPPQLSDVQNWISCHGFWRQVKARCQPYPHLSALTCYLGAVYNGIIMRRLTNPQARPDPKNLHDSTLAAFKAVDEALAKLPLSVLESDYPKTWQRALTSSAKDADPPVKPGHYKGRFSVNIGIHTPPLEAVRFAYSLMAEWSAKEGLAYDMKMKLTA</sequence>
<accession>A0ABR3PQL8</accession>
<name>A0ABR3PQL8_9PEZI</name>
<evidence type="ECO:0000256" key="1">
    <source>
        <dbReference type="SAM" id="MobiDB-lite"/>
    </source>
</evidence>
<feature type="compositionally biased region" description="Polar residues" evidence="1">
    <location>
        <begin position="293"/>
        <end position="309"/>
    </location>
</feature>
<feature type="compositionally biased region" description="Polar residues" evidence="1">
    <location>
        <begin position="150"/>
        <end position="165"/>
    </location>
</feature>
<feature type="compositionally biased region" description="Polar residues" evidence="1">
    <location>
        <begin position="527"/>
        <end position="541"/>
    </location>
</feature>
<feature type="compositionally biased region" description="Low complexity" evidence="1">
    <location>
        <begin position="542"/>
        <end position="551"/>
    </location>
</feature>
<feature type="compositionally biased region" description="Basic and acidic residues" evidence="1">
    <location>
        <begin position="390"/>
        <end position="400"/>
    </location>
</feature>
<feature type="compositionally biased region" description="Polar residues" evidence="1">
    <location>
        <begin position="231"/>
        <end position="240"/>
    </location>
</feature>
<dbReference type="Proteomes" id="UP001562354">
    <property type="component" value="Unassembled WGS sequence"/>
</dbReference>
<feature type="compositionally biased region" description="Polar residues" evidence="1">
    <location>
        <begin position="325"/>
        <end position="334"/>
    </location>
</feature>
<dbReference type="GeneID" id="95975512"/>
<dbReference type="EMBL" id="JBFMKM010000001">
    <property type="protein sequence ID" value="KAL1311707.1"/>
    <property type="molecule type" value="Genomic_DNA"/>
</dbReference>
<feature type="compositionally biased region" description="Basic and acidic residues" evidence="1">
    <location>
        <begin position="494"/>
        <end position="514"/>
    </location>
</feature>
<keyword evidence="3" id="KW-1185">Reference proteome</keyword>
<protein>
    <submittedName>
        <fullName evidence="2">Uncharacterized protein</fullName>
    </submittedName>
</protein>
<evidence type="ECO:0000313" key="2">
    <source>
        <dbReference type="EMBL" id="KAL1311707.1"/>
    </source>
</evidence>
<dbReference type="RefSeq" id="XP_069204556.1">
    <property type="nucleotide sequence ID" value="XM_069341046.1"/>
</dbReference>
<feature type="region of interest" description="Disordered" evidence="1">
    <location>
        <begin position="284"/>
        <end position="338"/>
    </location>
</feature>
<gene>
    <name evidence="2" type="ORF">AAFC00_001809</name>
</gene>
<evidence type="ECO:0000313" key="3">
    <source>
        <dbReference type="Proteomes" id="UP001562354"/>
    </source>
</evidence>
<comment type="caution">
    <text evidence="2">The sequence shown here is derived from an EMBL/GenBank/DDBJ whole genome shotgun (WGS) entry which is preliminary data.</text>
</comment>
<reference evidence="2 3" key="1">
    <citation type="submission" date="2024-07" db="EMBL/GenBank/DDBJ databases">
        <title>Draft sequence of the Neodothiora populina.</title>
        <authorList>
            <person name="Drown D.D."/>
            <person name="Schuette U.S."/>
            <person name="Buechlein A.B."/>
            <person name="Rusch D.R."/>
            <person name="Winton L.W."/>
            <person name="Adams G.A."/>
        </authorList>
    </citation>
    <scope>NUCLEOTIDE SEQUENCE [LARGE SCALE GENOMIC DNA]</scope>
    <source>
        <strain evidence="2 3">CPC 39397</strain>
    </source>
</reference>
<organism evidence="2 3">
    <name type="scientific">Neodothiora populina</name>
    <dbReference type="NCBI Taxonomy" id="2781224"/>
    <lineage>
        <taxon>Eukaryota</taxon>
        <taxon>Fungi</taxon>
        <taxon>Dikarya</taxon>
        <taxon>Ascomycota</taxon>
        <taxon>Pezizomycotina</taxon>
        <taxon>Dothideomycetes</taxon>
        <taxon>Dothideomycetidae</taxon>
        <taxon>Dothideales</taxon>
        <taxon>Dothioraceae</taxon>
        <taxon>Neodothiora</taxon>
    </lineage>
</organism>
<feature type="region of interest" description="Disordered" evidence="1">
    <location>
        <begin position="100"/>
        <end position="254"/>
    </location>
</feature>